<evidence type="ECO:0000256" key="1">
    <source>
        <dbReference type="SAM" id="MobiDB-lite"/>
    </source>
</evidence>
<sequence length="413" mass="45405">MPSLDSDFERSKTTVPGAFSQPSTIHVTPHIIDGGACWPKEVRATADVFTKDDRIPEYVRNLRRFFASFNLPQGETVHLELPNPGCPLLRSLIPICFATSSLMSDINLHSSALKTQVIVPFIASIFRALMWPDSRVVTNDLFARPIDPCCFDDPNAAFQSPYMVADALLLLTIPWEVEEKTSRKPSSQSPADSVEEDLTPSLDESLHSSSLMSTEAPSDDGQPPAYTQILSARSPGHVEIPFFCVASPSTIYTLVASAILQRRAVGIKDPAIGIAHDPFTSVVRIVFGWCEPLEDTCVNVHVAHCANAYVAPSGTCKAIMPNERRAHAMFDLRDPVEALEFALAVTSLCEDAACLVERAKSELELAQFLPVDDPIHRWRLADAGRDAEAHAASPEYLEWRMEAWLRTVCTSSA</sequence>
<reference evidence="2 3" key="1">
    <citation type="journal article" date="2019" name="New Phytol.">
        <title>Comparative genomics reveals unique wood-decay strategies and fruiting body development in the Schizophyllaceae.</title>
        <authorList>
            <person name="Almasi E."/>
            <person name="Sahu N."/>
            <person name="Krizsan K."/>
            <person name="Balint B."/>
            <person name="Kovacs G.M."/>
            <person name="Kiss B."/>
            <person name="Cseklye J."/>
            <person name="Drula E."/>
            <person name="Henrissat B."/>
            <person name="Nagy I."/>
            <person name="Chovatia M."/>
            <person name="Adam C."/>
            <person name="LaButti K."/>
            <person name="Lipzen A."/>
            <person name="Riley R."/>
            <person name="Grigoriev I.V."/>
            <person name="Nagy L.G."/>
        </authorList>
    </citation>
    <scope>NUCLEOTIDE SEQUENCE [LARGE SCALE GENOMIC DNA]</scope>
    <source>
        <strain evidence="2 3">NL-1724</strain>
    </source>
</reference>
<feature type="region of interest" description="Disordered" evidence="1">
    <location>
        <begin position="1"/>
        <end position="21"/>
    </location>
</feature>
<feature type="compositionally biased region" description="Polar residues" evidence="1">
    <location>
        <begin position="207"/>
        <end position="216"/>
    </location>
</feature>
<accession>A0A550CQ39</accession>
<comment type="caution">
    <text evidence="2">The sequence shown here is derived from an EMBL/GenBank/DDBJ whole genome shotgun (WGS) entry which is preliminary data.</text>
</comment>
<gene>
    <name evidence="2" type="ORF">BD626DRAFT_484109</name>
</gene>
<name>A0A550CQ39_9AGAR</name>
<dbReference type="EMBL" id="VDMD01000003">
    <property type="protein sequence ID" value="TRM66888.1"/>
    <property type="molecule type" value="Genomic_DNA"/>
</dbReference>
<protein>
    <submittedName>
        <fullName evidence="2">Uncharacterized protein</fullName>
    </submittedName>
</protein>
<organism evidence="2 3">
    <name type="scientific">Schizophyllum amplum</name>
    <dbReference type="NCBI Taxonomy" id="97359"/>
    <lineage>
        <taxon>Eukaryota</taxon>
        <taxon>Fungi</taxon>
        <taxon>Dikarya</taxon>
        <taxon>Basidiomycota</taxon>
        <taxon>Agaricomycotina</taxon>
        <taxon>Agaricomycetes</taxon>
        <taxon>Agaricomycetidae</taxon>
        <taxon>Agaricales</taxon>
        <taxon>Schizophyllaceae</taxon>
        <taxon>Schizophyllum</taxon>
    </lineage>
</organism>
<dbReference type="Proteomes" id="UP000320762">
    <property type="component" value="Unassembled WGS sequence"/>
</dbReference>
<evidence type="ECO:0000313" key="3">
    <source>
        <dbReference type="Proteomes" id="UP000320762"/>
    </source>
</evidence>
<proteinExistence type="predicted"/>
<keyword evidence="3" id="KW-1185">Reference proteome</keyword>
<feature type="region of interest" description="Disordered" evidence="1">
    <location>
        <begin position="205"/>
        <end position="226"/>
    </location>
</feature>
<dbReference type="OrthoDB" id="2919059at2759"/>
<dbReference type="AlphaFoldDB" id="A0A550CQ39"/>
<evidence type="ECO:0000313" key="2">
    <source>
        <dbReference type="EMBL" id="TRM66888.1"/>
    </source>
</evidence>